<keyword evidence="3" id="KW-1185">Reference proteome</keyword>
<evidence type="ECO:0000256" key="1">
    <source>
        <dbReference type="SAM" id="MobiDB-lite"/>
    </source>
</evidence>
<gene>
    <name evidence="2" type="ORF">PoB_005955100</name>
</gene>
<feature type="region of interest" description="Disordered" evidence="1">
    <location>
        <begin position="1"/>
        <end position="94"/>
    </location>
</feature>
<proteinExistence type="predicted"/>
<feature type="compositionally biased region" description="Basic residues" evidence="1">
    <location>
        <begin position="1"/>
        <end position="20"/>
    </location>
</feature>
<dbReference type="AlphaFoldDB" id="A0AAV4CMF2"/>
<comment type="caution">
    <text evidence="2">The sequence shown here is derived from an EMBL/GenBank/DDBJ whole genome shotgun (WGS) entry which is preliminary data.</text>
</comment>
<protein>
    <submittedName>
        <fullName evidence="2">Uncharacterized protein</fullName>
    </submittedName>
</protein>
<dbReference type="Proteomes" id="UP000735302">
    <property type="component" value="Unassembled WGS sequence"/>
</dbReference>
<sequence length="94" mass="10488">MIVRGRKDRTAGGRRKRTLRSRTEGKATGEEGKTGTRGRRDAAREGGETRQETGQDSEEGRDKRGRGVGTIEVGETGQETEERRNSERKEGTRQ</sequence>
<reference evidence="2 3" key="1">
    <citation type="journal article" date="2021" name="Elife">
        <title>Chloroplast acquisition without the gene transfer in kleptoplastic sea slugs, Plakobranchus ocellatus.</title>
        <authorList>
            <person name="Maeda T."/>
            <person name="Takahashi S."/>
            <person name="Yoshida T."/>
            <person name="Shimamura S."/>
            <person name="Takaki Y."/>
            <person name="Nagai Y."/>
            <person name="Toyoda A."/>
            <person name="Suzuki Y."/>
            <person name="Arimoto A."/>
            <person name="Ishii H."/>
            <person name="Satoh N."/>
            <person name="Nishiyama T."/>
            <person name="Hasebe M."/>
            <person name="Maruyama T."/>
            <person name="Minagawa J."/>
            <person name="Obokata J."/>
            <person name="Shigenobu S."/>
        </authorList>
    </citation>
    <scope>NUCLEOTIDE SEQUENCE [LARGE SCALE GENOMIC DNA]</scope>
</reference>
<feature type="compositionally biased region" description="Basic and acidic residues" evidence="1">
    <location>
        <begin position="21"/>
        <end position="62"/>
    </location>
</feature>
<feature type="compositionally biased region" description="Basic and acidic residues" evidence="1">
    <location>
        <begin position="80"/>
        <end position="94"/>
    </location>
</feature>
<organism evidence="2 3">
    <name type="scientific">Plakobranchus ocellatus</name>
    <dbReference type="NCBI Taxonomy" id="259542"/>
    <lineage>
        <taxon>Eukaryota</taxon>
        <taxon>Metazoa</taxon>
        <taxon>Spiralia</taxon>
        <taxon>Lophotrochozoa</taxon>
        <taxon>Mollusca</taxon>
        <taxon>Gastropoda</taxon>
        <taxon>Heterobranchia</taxon>
        <taxon>Euthyneura</taxon>
        <taxon>Panpulmonata</taxon>
        <taxon>Sacoglossa</taxon>
        <taxon>Placobranchoidea</taxon>
        <taxon>Plakobranchidae</taxon>
        <taxon>Plakobranchus</taxon>
    </lineage>
</organism>
<evidence type="ECO:0000313" key="2">
    <source>
        <dbReference type="EMBL" id="GFO33046.1"/>
    </source>
</evidence>
<accession>A0AAV4CMF2</accession>
<dbReference type="EMBL" id="BLXT01006745">
    <property type="protein sequence ID" value="GFO33046.1"/>
    <property type="molecule type" value="Genomic_DNA"/>
</dbReference>
<evidence type="ECO:0000313" key="3">
    <source>
        <dbReference type="Proteomes" id="UP000735302"/>
    </source>
</evidence>
<name>A0AAV4CMF2_9GAST</name>